<keyword evidence="4" id="KW-1185">Reference proteome</keyword>
<keyword evidence="1" id="KW-0472">Membrane</keyword>
<dbReference type="EMBL" id="JAVRIE010000002">
    <property type="protein sequence ID" value="MDT0582113.1"/>
    <property type="molecule type" value="Genomic_DNA"/>
</dbReference>
<dbReference type="InterPro" id="IPR003734">
    <property type="entry name" value="DUF155"/>
</dbReference>
<evidence type="ECO:0000259" key="2">
    <source>
        <dbReference type="Pfam" id="PF02582"/>
    </source>
</evidence>
<feature type="domain" description="DUF155" evidence="2">
    <location>
        <begin position="48"/>
        <end position="218"/>
    </location>
</feature>
<keyword evidence="1" id="KW-1133">Transmembrane helix</keyword>
<name>A0AAW8R1T4_9ALTE</name>
<dbReference type="AlphaFoldDB" id="A0AAW8R1T4"/>
<organism evidence="3 4">
    <name type="scientific">Brumicola blandensis</name>
    <dbReference type="NCBI Taxonomy" id="3075611"/>
    <lineage>
        <taxon>Bacteria</taxon>
        <taxon>Pseudomonadati</taxon>
        <taxon>Pseudomonadota</taxon>
        <taxon>Gammaproteobacteria</taxon>
        <taxon>Alteromonadales</taxon>
        <taxon>Alteromonadaceae</taxon>
        <taxon>Brumicola</taxon>
    </lineage>
</organism>
<keyword evidence="1" id="KW-0812">Transmembrane</keyword>
<dbReference type="InterPro" id="IPR051624">
    <property type="entry name" value="RMD1/Sad1-interacting"/>
</dbReference>
<sequence>MSFFNKSVEVIDFADHINLKSAQKQFATRYIAEQYRDALHIEMPKGQMFIFDYGVVVAWGVNPDKAAQYINELKDLASKLHDDQVDTYEFTKVDEQAEQALASNDTLYLPNFQTNTLLALSHAFAQSAKLQHYEEIAEKTIVSNQYLIDMLAKSGKIALNRKQLAKLRGQLFQTKTDIVLHYNLLDTPEFFWDFPALEHYYLSLGKYLELSQRIEILNLKLETIQDLFDMLAAEQNHKHSSFLEWIIIILIAIEIVIFFGEYFHILPK</sequence>
<gene>
    <name evidence="3" type="ORF">RM544_06155</name>
</gene>
<accession>A0AAW8R1T4</accession>
<comment type="caution">
    <text evidence="3">The sequence shown here is derived from an EMBL/GenBank/DDBJ whole genome shotgun (WGS) entry which is preliminary data.</text>
</comment>
<feature type="transmembrane region" description="Helical" evidence="1">
    <location>
        <begin position="242"/>
        <end position="263"/>
    </location>
</feature>
<protein>
    <submittedName>
        <fullName evidence="3">RMD1 family protein</fullName>
    </submittedName>
</protein>
<dbReference type="PANTHER" id="PTHR16255">
    <property type="entry name" value="REQUIRED FOR MEIOTIC NUCLEAR DIVISION PROTEIN 1 HOMOLOG"/>
    <property type="match status" value="1"/>
</dbReference>
<dbReference type="PANTHER" id="PTHR16255:SF1">
    <property type="entry name" value="REQUIRED FOR MEIOTIC NUCLEAR DIVISION PROTEIN 1 HOMOLOG"/>
    <property type="match status" value="1"/>
</dbReference>
<evidence type="ECO:0000256" key="1">
    <source>
        <dbReference type="SAM" id="Phobius"/>
    </source>
</evidence>
<dbReference type="Pfam" id="PF02582">
    <property type="entry name" value="DUF155"/>
    <property type="match status" value="1"/>
</dbReference>
<dbReference type="RefSeq" id="WP_311360895.1">
    <property type="nucleotide sequence ID" value="NZ_JAVRIE010000002.1"/>
</dbReference>
<evidence type="ECO:0000313" key="3">
    <source>
        <dbReference type="EMBL" id="MDT0582113.1"/>
    </source>
</evidence>
<dbReference type="Proteomes" id="UP001249020">
    <property type="component" value="Unassembled WGS sequence"/>
</dbReference>
<reference evidence="3 4" key="1">
    <citation type="submission" date="2023-09" db="EMBL/GenBank/DDBJ databases">
        <authorList>
            <person name="Rey-Velasco X."/>
        </authorList>
    </citation>
    <scope>NUCLEOTIDE SEQUENCE [LARGE SCALE GENOMIC DNA]</scope>
    <source>
        <strain evidence="3 4">W409</strain>
    </source>
</reference>
<evidence type="ECO:0000313" key="4">
    <source>
        <dbReference type="Proteomes" id="UP001249020"/>
    </source>
</evidence>
<proteinExistence type="predicted"/>